<comment type="caution">
    <text evidence="1">The sequence shown here is derived from an EMBL/GenBank/DDBJ whole genome shotgun (WGS) entry which is preliminary data.</text>
</comment>
<dbReference type="AlphaFoldDB" id="A0AAN8RL70"/>
<organism evidence="1 2">
    <name type="scientific">Arthrobotrys conoides</name>
    <dbReference type="NCBI Taxonomy" id="74498"/>
    <lineage>
        <taxon>Eukaryota</taxon>
        <taxon>Fungi</taxon>
        <taxon>Dikarya</taxon>
        <taxon>Ascomycota</taxon>
        <taxon>Pezizomycotina</taxon>
        <taxon>Orbiliomycetes</taxon>
        <taxon>Orbiliales</taxon>
        <taxon>Orbiliaceae</taxon>
        <taxon>Arthrobotrys</taxon>
    </lineage>
</organism>
<dbReference type="Proteomes" id="UP001307849">
    <property type="component" value="Unassembled WGS sequence"/>
</dbReference>
<gene>
    <name evidence="1" type="ORF">TWF506_002227</name>
</gene>
<evidence type="ECO:0000313" key="2">
    <source>
        <dbReference type="Proteomes" id="UP001307849"/>
    </source>
</evidence>
<dbReference type="EMBL" id="JAVHJM010000010">
    <property type="protein sequence ID" value="KAK6504010.1"/>
    <property type="molecule type" value="Genomic_DNA"/>
</dbReference>
<reference evidence="1 2" key="1">
    <citation type="submission" date="2019-10" db="EMBL/GenBank/DDBJ databases">
        <authorList>
            <person name="Palmer J.M."/>
        </authorList>
    </citation>
    <scope>NUCLEOTIDE SEQUENCE [LARGE SCALE GENOMIC DNA]</scope>
    <source>
        <strain evidence="1 2">TWF506</strain>
    </source>
</reference>
<evidence type="ECO:0000313" key="1">
    <source>
        <dbReference type="EMBL" id="KAK6504010.1"/>
    </source>
</evidence>
<proteinExistence type="predicted"/>
<protein>
    <submittedName>
        <fullName evidence="1">Uncharacterized protein</fullName>
    </submittedName>
</protein>
<accession>A0AAN8RL70</accession>
<name>A0AAN8RL70_9PEZI</name>
<keyword evidence="2" id="KW-1185">Reference proteome</keyword>
<sequence>MFIDMLIYIYNYHINCLANIIEYHIISYQRRPDSTTLRSTISRSLKELSAWDPSFEAFSSSVYHWILLALLARLSYAKRSISTLLLLLLHTRTSLENRSP</sequence>